<feature type="transmembrane region" description="Helical" evidence="13">
    <location>
        <begin position="196"/>
        <end position="219"/>
    </location>
</feature>
<comment type="function">
    <text evidence="1 12">Required for the export of heme to the periplasm for the biogenesis of c-type cytochromes.</text>
</comment>
<name>A0A1U9JYU7_9BURK</name>
<evidence type="ECO:0000256" key="10">
    <source>
        <dbReference type="ARBA" id="ARBA00022989"/>
    </source>
</evidence>
<keyword evidence="6 12" id="KW-1003">Cell membrane</keyword>
<keyword evidence="8 13" id="KW-0812">Transmembrane</keyword>
<keyword evidence="11 12" id="KW-0472">Membrane</keyword>
<dbReference type="GO" id="GO:0017004">
    <property type="term" value="P:cytochrome complex assembly"/>
    <property type="evidence" value="ECO:0007669"/>
    <property type="project" value="UniProtKB-KW"/>
</dbReference>
<dbReference type="Proteomes" id="UP000189369">
    <property type="component" value="Chromosome"/>
</dbReference>
<gene>
    <name evidence="14" type="ORF">PAEH1_04045</name>
</gene>
<evidence type="ECO:0000256" key="3">
    <source>
        <dbReference type="ARBA" id="ARBA00010544"/>
    </source>
</evidence>
<evidence type="ECO:0000256" key="2">
    <source>
        <dbReference type="ARBA" id="ARBA00004429"/>
    </source>
</evidence>
<organism evidence="14 15">
    <name type="scientific">Paenalcaligenes hominis</name>
    <dbReference type="NCBI Taxonomy" id="643674"/>
    <lineage>
        <taxon>Bacteria</taxon>
        <taxon>Pseudomonadati</taxon>
        <taxon>Pseudomonadota</taxon>
        <taxon>Betaproteobacteria</taxon>
        <taxon>Burkholderiales</taxon>
        <taxon>Alcaligenaceae</taxon>
        <taxon>Paenalcaligenes</taxon>
    </lineage>
</organism>
<accession>A0A1U9JYU7</accession>
<dbReference type="PIRSF" id="PIRSF002764">
    <property type="entry name" value="CcmB"/>
    <property type="match status" value="1"/>
</dbReference>
<dbReference type="KEGG" id="phn:PAEH1_04045"/>
<dbReference type="AlphaFoldDB" id="A0A1U9JYU7"/>
<dbReference type="GO" id="GO:0015232">
    <property type="term" value="F:heme transmembrane transporter activity"/>
    <property type="evidence" value="ECO:0007669"/>
    <property type="project" value="InterPro"/>
</dbReference>
<dbReference type="EMBL" id="CP019697">
    <property type="protein sequence ID" value="AQS50947.1"/>
    <property type="molecule type" value="Genomic_DNA"/>
</dbReference>
<feature type="transmembrane region" description="Helical" evidence="13">
    <location>
        <begin position="128"/>
        <end position="150"/>
    </location>
</feature>
<dbReference type="GO" id="GO:0005886">
    <property type="term" value="C:plasma membrane"/>
    <property type="evidence" value="ECO:0007669"/>
    <property type="project" value="UniProtKB-SubCell"/>
</dbReference>
<evidence type="ECO:0000256" key="7">
    <source>
        <dbReference type="ARBA" id="ARBA00022519"/>
    </source>
</evidence>
<comment type="similarity">
    <text evidence="3 12">Belongs to the CcmB/CycW/HelB family.</text>
</comment>
<dbReference type="PANTHER" id="PTHR30070">
    <property type="entry name" value="HEME EXPORTER PROTEIN B"/>
    <property type="match status" value="1"/>
</dbReference>
<evidence type="ECO:0000256" key="11">
    <source>
        <dbReference type="ARBA" id="ARBA00023136"/>
    </source>
</evidence>
<dbReference type="OrthoDB" id="9799895at2"/>
<evidence type="ECO:0000256" key="6">
    <source>
        <dbReference type="ARBA" id="ARBA00022475"/>
    </source>
</evidence>
<comment type="subcellular location">
    <subcellularLocation>
        <location evidence="2">Cell inner membrane</location>
        <topology evidence="2">Multi-pass membrane protein</topology>
    </subcellularLocation>
</comment>
<keyword evidence="9 12" id="KW-0201">Cytochrome c-type biogenesis</keyword>
<dbReference type="NCBIfam" id="TIGR01190">
    <property type="entry name" value="ccmB"/>
    <property type="match status" value="1"/>
</dbReference>
<keyword evidence="7 12" id="KW-0997">Cell inner membrane</keyword>
<dbReference type="InterPro" id="IPR003544">
    <property type="entry name" value="Cyt_c_biogenesis_CcmB"/>
</dbReference>
<sequence>MKTASLFLWVLRRDLHITWRNRSALGISLVFFVLVSSLFPLALDPNPQLLQAIATAVIWVMALLANLLSLGQIFENDWRDGTLTQLFLLPAPTSVVVAAKILAHWLSFGVPLLALTPFIAMQYQLPSAAYVPLLLGLLLGTPVLSCLGALTSALVLGLEKGAALLALLQLPLCVPVLVFGCQAVLLVVGGASAMPVLWVLLALWLGTAFFTPYLCTLALRQMY</sequence>
<evidence type="ECO:0000256" key="12">
    <source>
        <dbReference type="PIRNR" id="PIRNR002764"/>
    </source>
</evidence>
<evidence type="ECO:0000256" key="8">
    <source>
        <dbReference type="ARBA" id="ARBA00022692"/>
    </source>
</evidence>
<evidence type="ECO:0000256" key="4">
    <source>
        <dbReference type="ARBA" id="ARBA00016452"/>
    </source>
</evidence>
<evidence type="ECO:0000256" key="13">
    <source>
        <dbReference type="SAM" id="Phobius"/>
    </source>
</evidence>
<evidence type="ECO:0000313" key="15">
    <source>
        <dbReference type="Proteomes" id="UP000189369"/>
    </source>
</evidence>
<keyword evidence="10 13" id="KW-1133">Transmembrane helix</keyword>
<dbReference type="PANTHER" id="PTHR30070:SF1">
    <property type="entry name" value="CYTOCHROME C BIOGENESIS B-RELATED"/>
    <property type="match status" value="1"/>
</dbReference>
<keyword evidence="5 12" id="KW-0813">Transport</keyword>
<feature type="transmembrane region" description="Helical" evidence="13">
    <location>
        <begin position="21"/>
        <end position="43"/>
    </location>
</feature>
<reference evidence="14 15" key="1">
    <citation type="submission" date="2017-01" db="EMBL/GenBank/DDBJ databases">
        <title>Complete Genome Sequence of Paenalcaligenes hominis, Isolated from a paraplegic Patient with neurogenic bladder.</title>
        <authorList>
            <person name="Mukhopadhyay R."/>
            <person name="Joaquin J."/>
            <person name="Hogue R."/>
            <person name="Kilaru A."/>
            <person name="Jospin G."/>
            <person name="Mars K."/>
            <person name="Eisen J.A."/>
            <person name="Chaturvedi V."/>
        </authorList>
    </citation>
    <scope>NUCLEOTIDE SEQUENCE [LARGE SCALE GENOMIC DNA]</scope>
    <source>
        <strain evidence="14 15">15S00501</strain>
    </source>
</reference>
<protein>
    <recommendedName>
        <fullName evidence="4 12">Heme exporter protein B</fullName>
    </recommendedName>
</protein>
<feature type="transmembrane region" description="Helical" evidence="13">
    <location>
        <begin position="49"/>
        <end position="74"/>
    </location>
</feature>
<evidence type="ECO:0000256" key="1">
    <source>
        <dbReference type="ARBA" id="ARBA00002442"/>
    </source>
</evidence>
<proteinExistence type="inferred from homology"/>
<dbReference type="STRING" id="643674.PAEH1_04045"/>
<evidence type="ECO:0000313" key="14">
    <source>
        <dbReference type="EMBL" id="AQS50947.1"/>
    </source>
</evidence>
<evidence type="ECO:0000256" key="9">
    <source>
        <dbReference type="ARBA" id="ARBA00022748"/>
    </source>
</evidence>
<feature type="transmembrane region" description="Helical" evidence="13">
    <location>
        <begin position="162"/>
        <end position="190"/>
    </location>
</feature>
<dbReference type="GO" id="GO:1903607">
    <property type="term" value="P:cytochrome c biosynthetic process"/>
    <property type="evidence" value="ECO:0007669"/>
    <property type="project" value="TreeGrafter"/>
</dbReference>
<dbReference type="PRINTS" id="PR01414">
    <property type="entry name" value="CCMBBIOGNSIS"/>
</dbReference>
<dbReference type="Pfam" id="PF03379">
    <property type="entry name" value="CcmB"/>
    <property type="match status" value="1"/>
</dbReference>
<dbReference type="InterPro" id="IPR026031">
    <property type="entry name" value="Cyt_c_CcmB_bac"/>
</dbReference>
<evidence type="ECO:0000256" key="5">
    <source>
        <dbReference type="ARBA" id="ARBA00022448"/>
    </source>
</evidence>